<evidence type="ECO:0000256" key="2">
    <source>
        <dbReference type="ARBA" id="ARBA00022692"/>
    </source>
</evidence>
<proteinExistence type="predicted"/>
<evidence type="ECO:0000256" key="3">
    <source>
        <dbReference type="ARBA" id="ARBA00022989"/>
    </source>
</evidence>
<keyword evidence="7" id="KW-1185">Reference proteome</keyword>
<dbReference type="EMBL" id="JAODUP010000054">
    <property type="protein sequence ID" value="KAK2165141.1"/>
    <property type="molecule type" value="Genomic_DNA"/>
</dbReference>
<comment type="subcellular location">
    <subcellularLocation>
        <location evidence="1">Membrane</location>
        <topology evidence="1">Multi-pass membrane protein</topology>
    </subcellularLocation>
</comment>
<comment type="caution">
    <text evidence="6">The sequence shown here is derived from an EMBL/GenBank/DDBJ whole genome shotgun (WGS) entry which is preliminary data.</text>
</comment>
<dbReference type="GO" id="GO:0005737">
    <property type="term" value="C:cytoplasm"/>
    <property type="evidence" value="ECO:0007669"/>
    <property type="project" value="UniProtKB-ARBA"/>
</dbReference>
<evidence type="ECO:0000313" key="7">
    <source>
        <dbReference type="Proteomes" id="UP001208570"/>
    </source>
</evidence>
<dbReference type="Proteomes" id="UP001208570">
    <property type="component" value="Unassembled WGS sequence"/>
</dbReference>
<sequence length="124" mass="14060">MDTDSAPDDKSHVEHFNAYKAFGDNPNFNNLKLPELPSYDIATTLPSYEEAEQTKQTEEEHHQQVINLSDEEPQTIAARFGAVSGFGLSIVKYVAVMKTVLLKRTTKKPEPANSPYLEKKRRQH</sequence>
<reference evidence="6" key="1">
    <citation type="journal article" date="2023" name="Mol. Biol. Evol.">
        <title>Third-Generation Sequencing Reveals the Adaptive Role of the Epigenome in Three Deep-Sea Polychaetes.</title>
        <authorList>
            <person name="Perez M."/>
            <person name="Aroh O."/>
            <person name="Sun Y."/>
            <person name="Lan Y."/>
            <person name="Juniper S.K."/>
            <person name="Young C.R."/>
            <person name="Angers B."/>
            <person name="Qian P.Y."/>
        </authorList>
    </citation>
    <scope>NUCLEOTIDE SEQUENCE</scope>
    <source>
        <strain evidence="6">P08H-3</strain>
    </source>
</reference>
<evidence type="ECO:0000313" key="6">
    <source>
        <dbReference type="EMBL" id="KAK2165141.1"/>
    </source>
</evidence>
<name>A0AAD9K5X3_9ANNE</name>
<dbReference type="GO" id="GO:0030001">
    <property type="term" value="P:metal ion transport"/>
    <property type="evidence" value="ECO:0007669"/>
    <property type="project" value="InterPro"/>
</dbReference>
<keyword evidence="2" id="KW-0812">Transmembrane</keyword>
<gene>
    <name evidence="6" type="ORF">LSH36_54g04005</name>
</gene>
<dbReference type="GO" id="GO:0016020">
    <property type="term" value="C:membrane"/>
    <property type="evidence" value="ECO:0007669"/>
    <property type="project" value="UniProtKB-SubCell"/>
</dbReference>
<dbReference type="GO" id="GO:0007034">
    <property type="term" value="P:vacuolar transport"/>
    <property type="evidence" value="ECO:0007669"/>
    <property type="project" value="InterPro"/>
</dbReference>
<accession>A0AAD9K5X3</accession>
<dbReference type="Pfam" id="PF10176">
    <property type="entry name" value="NEDD4_Bsd2"/>
    <property type="match status" value="1"/>
</dbReference>
<dbReference type="AlphaFoldDB" id="A0AAD9K5X3"/>
<protein>
    <submittedName>
        <fullName evidence="6">Uncharacterized protein</fullName>
    </submittedName>
</protein>
<feature type="region of interest" description="Disordered" evidence="5">
    <location>
        <begin position="104"/>
        <end position="124"/>
    </location>
</feature>
<evidence type="ECO:0000256" key="4">
    <source>
        <dbReference type="ARBA" id="ARBA00023136"/>
    </source>
</evidence>
<keyword evidence="4" id="KW-0472">Membrane</keyword>
<keyword evidence="3" id="KW-1133">Transmembrane helix</keyword>
<organism evidence="6 7">
    <name type="scientific">Paralvinella palmiformis</name>
    <dbReference type="NCBI Taxonomy" id="53620"/>
    <lineage>
        <taxon>Eukaryota</taxon>
        <taxon>Metazoa</taxon>
        <taxon>Spiralia</taxon>
        <taxon>Lophotrochozoa</taxon>
        <taxon>Annelida</taxon>
        <taxon>Polychaeta</taxon>
        <taxon>Sedentaria</taxon>
        <taxon>Canalipalpata</taxon>
        <taxon>Terebellida</taxon>
        <taxon>Terebelliformia</taxon>
        <taxon>Alvinellidae</taxon>
        <taxon>Paralvinella</taxon>
    </lineage>
</organism>
<evidence type="ECO:0000256" key="5">
    <source>
        <dbReference type="SAM" id="MobiDB-lite"/>
    </source>
</evidence>
<evidence type="ECO:0000256" key="1">
    <source>
        <dbReference type="ARBA" id="ARBA00004141"/>
    </source>
</evidence>
<dbReference type="InterPro" id="IPR019325">
    <property type="entry name" value="NEDD4/Bsd2"/>
</dbReference>